<evidence type="ECO:0000256" key="25">
    <source>
        <dbReference type="ARBA" id="ARBA00072040"/>
    </source>
</evidence>
<comment type="caution">
    <text evidence="29">The sequence shown here is derived from an EMBL/GenBank/DDBJ whole genome shotgun (WGS) entry which is preliminary data.</text>
</comment>
<dbReference type="FunFam" id="3.80.10.10:FF:000095">
    <property type="entry name" value="LRR receptor-like serine/threonine-protein kinase GSO1"/>
    <property type="match status" value="1"/>
</dbReference>
<evidence type="ECO:0000256" key="7">
    <source>
        <dbReference type="ARBA" id="ARBA00022527"/>
    </source>
</evidence>
<keyword evidence="14 26" id="KW-0547">Nucleotide-binding</keyword>
<sequence length="1059" mass="115752">MHFSCLVSISVLTKLAYLSRNSGAMHRHKEVENKDLTVAAMAKQHMEPGMLMPWATVILLLSCGTGTISCTDDLASLLDFKRAIRSDPRGALSSWNSSVHLCSWEGVVCGRARHQERVVALNLSGQALDGQISPSLGNMSYLAYLNLSTNRFSGQIPPDLGYLRKLEFLDLNYNSLQGSIPDSVTNCSSLRGLYLAGNLLVGEIPKKLALLSSLQKLWLHSNKLTGALPPDLGNITSLQHVILQANQLHGSIPEELGKLSNMTDLLLGGNRLSGRIPEALMNLSSLRQLAMPVNLLHGPLPPRIGDFLPSLRLLYLGGNMLGGHIPESLGNASALQSIELEYNYGFTGRIPPSLGKLQMLRTLGLNDNNLEANDSQSWEFLDALTNCTRLVRLSLYGNLLQGVLPDSVGNLSSNLEYLTLGSNMLYGLVPSSIGNFHKLNKLDLQNNSFTGVIGGWIENMVNLEGLYIQSNHFSGHIPDSIGNFSKLTELSLADNQFYGPIPSSLGKLPQLSNLYLSYNNLQGNIPKNLIAPTVVECSLSNNNLQGQIPDVGNLQQINYLDLSSNKLTGEIPLSLGTCQQLQTVRMDLNLLSGSIPMSFGNLNSLTMLNLSHNNLSGLIPITLSKLLLLTELDLSHNHLEGEVPTKGVFKNTTALSLEGNWQLCGGVLELHMPPCPNATQRRTGWRHYLVRILTPILGIVSIALLIYFIISRKKVSKAHSSLSFSDETFPKVSYKDLAQATENFSESNLVGRGSHGSVYKGMLKTPEPVVVAVKVIDLAMEETDRSFMSECQALRNIRHRNLLPILTVCSTIDNKGNVFKALVYRFMLNGSLDSWLHPPVYGHTVNNLNLSQRLKIAVDIADALQYIHHDCESPIIHCDLKPSNILLDDDMTAHLGDFGIARFHLETKSQSAGDSRSTGTVSLKGTIGYIAPEYAGGSYLSTSGDVYSFGVVLMEMLTGKRPTDPLFCNGLSIINFCETNFPDQILETVDADLLEEYQDRARAIPEKENGVLQCLLALVKVALSCTCQAPGDRMNMREAAAELHEIRLSSCIIGGGCYV</sequence>
<dbReference type="SMART" id="SM00369">
    <property type="entry name" value="LRR_TYP"/>
    <property type="match status" value="11"/>
</dbReference>
<dbReference type="Gene3D" id="3.30.200.20">
    <property type="entry name" value="Phosphorylase Kinase, domain 1"/>
    <property type="match status" value="1"/>
</dbReference>
<keyword evidence="7" id="KW-0723">Serine/threonine-protein kinase</keyword>
<evidence type="ECO:0000256" key="1">
    <source>
        <dbReference type="ARBA" id="ARBA00004162"/>
    </source>
</evidence>
<evidence type="ECO:0000256" key="12">
    <source>
        <dbReference type="ARBA" id="ARBA00022729"/>
    </source>
</evidence>
<feature type="binding site" evidence="26">
    <location>
        <position position="774"/>
    </location>
    <ligand>
        <name>ATP</name>
        <dbReference type="ChEBI" id="CHEBI:30616"/>
    </ligand>
</feature>
<evidence type="ECO:0000256" key="20">
    <source>
        <dbReference type="ARBA" id="ARBA00023180"/>
    </source>
</evidence>
<dbReference type="InterPro" id="IPR032675">
    <property type="entry name" value="LRR_dom_sf"/>
</dbReference>
<dbReference type="PRINTS" id="PR00019">
    <property type="entry name" value="LEURICHRPT"/>
</dbReference>
<dbReference type="Gene3D" id="3.80.10.10">
    <property type="entry name" value="Ribonuclease Inhibitor"/>
    <property type="match status" value="3"/>
</dbReference>
<dbReference type="GO" id="GO:0005789">
    <property type="term" value="C:endoplasmic reticulum membrane"/>
    <property type="evidence" value="ECO:0007669"/>
    <property type="project" value="UniProtKB-SubCell"/>
</dbReference>
<accession>A0A8T0XG71</accession>
<evidence type="ECO:0000256" key="27">
    <source>
        <dbReference type="SAM" id="Phobius"/>
    </source>
</evidence>
<comment type="catalytic activity">
    <reaction evidence="21">
        <text>L-threonyl-[protein] + ATP = O-phospho-L-threonyl-[protein] + ADP + H(+)</text>
        <dbReference type="Rhea" id="RHEA:46608"/>
        <dbReference type="Rhea" id="RHEA-COMP:11060"/>
        <dbReference type="Rhea" id="RHEA-COMP:11605"/>
        <dbReference type="ChEBI" id="CHEBI:15378"/>
        <dbReference type="ChEBI" id="CHEBI:30013"/>
        <dbReference type="ChEBI" id="CHEBI:30616"/>
        <dbReference type="ChEBI" id="CHEBI:61977"/>
        <dbReference type="ChEBI" id="CHEBI:456216"/>
        <dbReference type="EC" id="2.7.11.1"/>
    </reaction>
</comment>
<evidence type="ECO:0000256" key="8">
    <source>
        <dbReference type="ARBA" id="ARBA00022553"/>
    </source>
</evidence>
<dbReference type="AlphaFoldDB" id="A0A8T0XG71"/>
<dbReference type="InterPro" id="IPR001611">
    <property type="entry name" value="Leu-rich_rpt"/>
</dbReference>
<keyword evidence="15" id="KW-0418">Kinase</keyword>
<dbReference type="InterPro" id="IPR055414">
    <property type="entry name" value="LRR_R13L4/SHOC2-like"/>
</dbReference>
<dbReference type="GO" id="GO:0005886">
    <property type="term" value="C:plasma membrane"/>
    <property type="evidence" value="ECO:0007669"/>
    <property type="project" value="UniProtKB-SubCell"/>
</dbReference>
<comment type="function">
    <text evidence="23">Receptor kinase that detects X.oryzae pv. oryzae protein Ax21 to promote innate immunity. Following X.oryzae pv. oryzae protein Ax21 detection, undergoes cleavage, releasing the processed protein kinase Xa21 chain.</text>
</comment>
<dbReference type="PROSITE" id="PS51450">
    <property type="entry name" value="LRR"/>
    <property type="match status" value="1"/>
</dbReference>
<proteinExistence type="inferred from homology"/>
<dbReference type="Gene3D" id="1.10.510.10">
    <property type="entry name" value="Transferase(Phosphotransferase) domain 1"/>
    <property type="match status" value="1"/>
</dbReference>
<dbReference type="PROSITE" id="PS00107">
    <property type="entry name" value="PROTEIN_KINASE_ATP"/>
    <property type="match status" value="1"/>
</dbReference>
<evidence type="ECO:0000256" key="19">
    <source>
        <dbReference type="ARBA" id="ARBA00023170"/>
    </source>
</evidence>
<dbReference type="FunFam" id="3.30.200.20:FF:000432">
    <property type="entry name" value="LRR receptor-like serine/threonine-protein kinase EFR"/>
    <property type="match status" value="1"/>
</dbReference>
<dbReference type="Pfam" id="PF00560">
    <property type="entry name" value="LRR_1"/>
    <property type="match status" value="2"/>
</dbReference>
<evidence type="ECO:0000256" key="15">
    <source>
        <dbReference type="ARBA" id="ARBA00022777"/>
    </source>
</evidence>
<keyword evidence="17 27" id="KW-1133">Transmembrane helix</keyword>
<keyword evidence="12" id="KW-0732">Signal</keyword>
<comment type="subcellular location">
    <subcellularLocation>
        <location evidence="1">Cell membrane</location>
        <topology evidence="1">Single-pass membrane protein</topology>
    </subcellularLocation>
    <subcellularLocation>
        <location evidence="2">Endoplasmic reticulum membrane</location>
        <topology evidence="2">Single-pass membrane protein</topology>
    </subcellularLocation>
    <subcellularLocation>
        <location evidence="3">Membrane</location>
        <topology evidence="3">Single-pass type I membrane protein</topology>
    </subcellularLocation>
</comment>
<keyword evidence="16 26" id="KW-0067">ATP-binding</keyword>
<evidence type="ECO:0000256" key="4">
    <source>
        <dbReference type="ARBA" id="ARBA00008684"/>
    </source>
</evidence>
<evidence type="ECO:0000256" key="17">
    <source>
        <dbReference type="ARBA" id="ARBA00022989"/>
    </source>
</evidence>
<evidence type="ECO:0000256" key="16">
    <source>
        <dbReference type="ARBA" id="ARBA00022840"/>
    </source>
</evidence>
<reference evidence="29" key="1">
    <citation type="submission" date="2020-05" db="EMBL/GenBank/DDBJ databases">
        <title>WGS assembly of Panicum virgatum.</title>
        <authorList>
            <person name="Lovell J.T."/>
            <person name="Jenkins J."/>
            <person name="Shu S."/>
            <person name="Juenger T.E."/>
            <person name="Schmutz J."/>
        </authorList>
    </citation>
    <scope>NUCLEOTIDE SEQUENCE</scope>
    <source>
        <strain evidence="29">AP13</strain>
    </source>
</reference>
<keyword evidence="20" id="KW-0325">Glycoprotein</keyword>
<evidence type="ECO:0000256" key="3">
    <source>
        <dbReference type="ARBA" id="ARBA00004479"/>
    </source>
</evidence>
<comment type="similarity">
    <text evidence="4">Belongs to the protein kinase superfamily. Ser/Thr protein kinase family.</text>
</comment>
<dbReference type="EMBL" id="CM029037">
    <property type="protein sequence ID" value="KAG2656906.1"/>
    <property type="molecule type" value="Genomic_DNA"/>
</dbReference>
<evidence type="ECO:0000256" key="9">
    <source>
        <dbReference type="ARBA" id="ARBA00022614"/>
    </source>
</evidence>
<dbReference type="InterPro" id="IPR013210">
    <property type="entry name" value="LRR_N_plant-typ"/>
</dbReference>
<evidence type="ECO:0000256" key="13">
    <source>
        <dbReference type="ARBA" id="ARBA00022737"/>
    </source>
</evidence>
<evidence type="ECO:0000256" key="21">
    <source>
        <dbReference type="ARBA" id="ARBA00047899"/>
    </source>
</evidence>
<evidence type="ECO:0000256" key="18">
    <source>
        <dbReference type="ARBA" id="ARBA00023136"/>
    </source>
</evidence>
<evidence type="ECO:0000256" key="5">
    <source>
        <dbReference type="ARBA" id="ARBA00012513"/>
    </source>
</evidence>
<dbReference type="Pfam" id="PF07714">
    <property type="entry name" value="PK_Tyr_Ser-Thr"/>
    <property type="match status" value="1"/>
</dbReference>
<evidence type="ECO:0000256" key="11">
    <source>
        <dbReference type="ARBA" id="ARBA00022692"/>
    </source>
</evidence>
<keyword evidence="10" id="KW-0808">Transferase</keyword>
<keyword evidence="9" id="KW-0433">Leucine-rich repeat</keyword>
<dbReference type="InterPro" id="IPR008271">
    <property type="entry name" value="Ser/Thr_kinase_AS"/>
</dbReference>
<evidence type="ECO:0000256" key="6">
    <source>
        <dbReference type="ARBA" id="ARBA00022475"/>
    </source>
</evidence>
<dbReference type="FunFam" id="3.80.10.10:FF:000565">
    <property type="entry name" value="Leucine-rich repeat receptor-like kinase protein FLORAL ORGAN NUMBER1"/>
    <property type="match status" value="1"/>
</dbReference>
<dbReference type="GO" id="GO:0005524">
    <property type="term" value="F:ATP binding"/>
    <property type="evidence" value="ECO:0007669"/>
    <property type="project" value="UniProtKB-UniRule"/>
</dbReference>
<dbReference type="PANTHER" id="PTHR27000:SF777">
    <property type="entry name" value="PROTEIN KINASE DOMAIN-CONTAINING PROTEIN"/>
    <property type="match status" value="1"/>
</dbReference>
<keyword evidence="13" id="KW-0677">Repeat</keyword>
<protein>
    <recommendedName>
        <fullName evidence="25">Receptor kinase-like protein Xa21</fullName>
        <ecNumber evidence="5">2.7.11.1</ecNumber>
    </recommendedName>
</protein>
<evidence type="ECO:0000256" key="10">
    <source>
        <dbReference type="ARBA" id="ARBA00022679"/>
    </source>
</evidence>
<evidence type="ECO:0000313" key="29">
    <source>
        <dbReference type="EMBL" id="KAG2656906.1"/>
    </source>
</evidence>
<evidence type="ECO:0000256" key="2">
    <source>
        <dbReference type="ARBA" id="ARBA00004389"/>
    </source>
</evidence>
<comment type="catalytic activity">
    <reaction evidence="22">
        <text>L-seryl-[protein] + ATP = O-phospho-L-seryl-[protein] + ADP + H(+)</text>
        <dbReference type="Rhea" id="RHEA:17989"/>
        <dbReference type="Rhea" id="RHEA-COMP:9863"/>
        <dbReference type="Rhea" id="RHEA-COMP:11604"/>
        <dbReference type="ChEBI" id="CHEBI:15378"/>
        <dbReference type="ChEBI" id="CHEBI:29999"/>
        <dbReference type="ChEBI" id="CHEBI:30616"/>
        <dbReference type="ChEBI" id="CHEBI:83421"/>
        <dbReference type="ChEBI" id="CHEBI:456216"/>
        <dbReference type="EC" id="2.7.11.1"/>
    </reaction>
</comment>
<dbReference type="Pfam" id="PF08263">
    <property type="entry name" value="LRRNT_2"/>
    <property type="match status" value="1"/>
</dbReference>
<feature type="domain" description="Protein kinase" evidence="28">
    <location>
        <begin position="744"/>
        <end position="1047"/>
    </location>
</feature>
<dbReference type="InterPro" id="IPR011009">
    <property type="entry name" value="Kinase-like_dom_sf"/>
</dbReference>
<organism evidence="29 30">
    <name type="scientific">Panicum virgatum</name>
    <name type="common">Blackwell switchgrass</name>
    <dbReference type="NCBI Taxonomy" id="38727"/>
    <lineage>
        <taxon>Eukaryota</taxon>
        <taxon>Viridiplantae</taxon>
        <taxon>Streptophyta</taxon>
        <taxon>Embryophyta</taxon>
        <taxon>Tracheophyta</taxon>
        <taxon>Spermatophyta</taxon>
        <taxon>Magnoliopsida</taxon>
        <taxon>Liliopsida</taxon>
        <taxon>Poales</taxon>
        <taxon>Poaceae</taxon>
        <taxon>PACMAD clade</taxon>
        <taxon>Panicoideae</taxon>
        <taxon>Panicodae</taxon>
        <taxon>Paniceae</taxon>
        <taxon>Panicinae</taxon>
        <taxon>Panicum</taxon>
        <taxon>Panicum sect. Hiantes</taxon>
    </lineage>
</organism>
<comment type="function">
    <text evidence="24">The processed protein kinase Xa21 chain released by protein cleavage after X.oryzae pv. oryzae protein Ax21 detection translocates into the nucleus where it can bind and regulate WRKY62, a transcription factor. Confers resistance to the bacterial pathogen X.oryzae pv. oryzae (Xoo).</text>
</comment>
<dbReference type="Pfam" id="PF13855">
    <property type="entry name" value="LRR_8"/>
    <property type="match status" value="2"/>
</dbReference>
<keyword evidence="8" id="KW-0597">Phosphoprotein</keyword>
<dbReference type="Proteomes" id="UP000823388">
    <property type="component" value="Chromosome 1K"/>
</dbReference>
<dbReference type="SUPFAM" id="SSF52058">
    <property type="entry name" value="L domain-like"/>
    <property type="match status" value="2"/>
</dbReference>
<keyword evidence="19" id="KW-0675">Receptor</keyword>
<keyword evidence="30" id="KW-1185">Reference proteome</keyword>
<evidence type="ECO:0000256" key="26">
    <source>
        <dbReference type="PROSITE-ProRule" id="PRU10141"/>
    </source>
</evidence>
<dbReference type="PROSITE" id="PS50011">
    <property type="entry name" value="PROTEIN_KINASE_DOM"/>
    <property type="match status" value="1"/>
</dbReference>
<dbReference type="Pfam" id="PF23598">
    <property type="entry name" value="LRR_14"/>
    <property type="match status" value="1"/>
</dbReference>
<evidence type="ECO:0000256" key="22">
    <source>
        <dbReference type="ARBA" id="ARBA00048679"/>
    </source>
</evidence>
<keyword evidence="18 27" id="KW-0472">Membrane</keyword>
<dbReference type="PANTHER" id="PTHR27000">
    <property type="entry name" value="LEUCINE-RICH REPEAT RECEPTOR-LIKE PROTEIN KINASE FAMILY PROTEIN-RELATED"/>
    <property type="match status" value="1"/>
</dbReference>
<gene>
    <name evidence="29" type="ORF">PVAP13_1KG122900</name>
</gene>
<dbReference type="SUPFAM" id="SSF56112">
    <property type="entry name" value="Protein kinase-like (PK-like)"/>
    <property type="match status" value="1"/>
</dbReference>
<dbReference type="SMART" id="SM00220">
    <property type="entry name" value="S_TKc"/>
    <property type="match status" value="1"/>
</dbReference>
<evidence type="ECO:0000313" key="30">
    <source>
        <dbReference type="Proteomes" id="UP000823388"/>
    </source>
</evidence>
<dbReference type="PROSITE" id="PS00108">
    <property type="entry name" value="PROTEIN_KINASE_ST"/>
    <property type="match status" value="1"/>
</dbReference>
<dbReference type="FunFam" id="3.80.10.10:FF:000288">
    <property type="entry name" value="LRR receptor-like serine/threonine-protein kinase EFR"/>
    <property type="match status" value="1"/>
</dbReference>
<keyword evidence="11 27" id="KW-0812">Transmembrane</keyword>
<dbReference type="InterPro" id="IPR003591">
    <property type="entry name" value="Leu-rich_rpt_typical-subtyp"/>
</dbReference>
<evidence type="ECO:0000259" key="28">
    <source>
        <dbReference type="PROSITE" id="PS50011"/>
    </source>
</evidence>
<keyword evidence="6" id="KW-1003">Cell membrane</keyword>
<dbReference type="OrthoDB" id="676979at2759"/>
<dbReference type="InterPro" id="IPR000719">
    <property type="entry name" value="Prot_kinase_dom"/>
</dbReference>
<evidence type="ECO:0000256" key="23">
    <source>
        <dbReference type="ARBA" id="ARBA00054320"/>
    </source>
</evidence>
<dbReference type="FunFam" id="1.10.510.10:FF:000358">
    <property type="entry name" value="Putative leucine-rich repeat receptor-like serine/threonine-protein kinase"/>
    <property type="match status" value="1"/>
</dbReference>
<feature type="transmembrane region" description="Helical" evidence="27">
    <location>
        <begin position="688"/>
        <end position="710"/>
    </location>
</feature>
<dbReference type="InterPro" id="IPR001245">
    <property type="entry name" value="Ser-Thr/Tyr_kinase_cat_dom"/>
</dbReference>
<dbReference type="GO" id="GO:0004674">
    <property type="term" value="F:protein serine/threonine kinase activity"/>
    <property type="evidence" value="ECO:0007669"/>
    <property type="project" value="UniProtKB-KW"/>
</dbReference>
<name>A0A8T0XG71_PANVG</name>
<dbReference type="InterPro" id="IPR017441">
    <property type="entry name" value="Protein_kinase_ATP_BS"/>
</dbReference>
<dbReference type="EC" id="2.7.11.1" evidence="5"/>
<evidence type="ECO:0000256" key="14">
    <source>
        <dbReference type="ARBA" id="ARBA00022741"/>
    </source>
</evidence>
<evidence type="ECO:0000256" key="24">
    <source>
        <dbReference type="ARBA" id="ARBA00056628"/>
    </source>
</evidence>